<reference evidence="4" key="1">
    <citation type="journal article" date="2019" name="Int. J. Syst. Evol. Microbiol.">
        <title>The Global Catalogue of Microorganisms (GCM) 10K type strain sequencing project: providing services to taxonomists for standard genome sequencing and annotation.</title>
        <authorList>
            <consortium name="The Broad Institute Genomics Platform"/>
            <consortium name="The Broad Institute Genome Sequencing Center for Infectious Disease"/>
            <person name="Wu L."/>
            <person name="Ma J."/>
        </authorList>
    </citation>
    <scope>NUCLEOTIDE SEQUENCE [LARGE SCALE GENOMIC DNA]</scope>
    <source>
        <strain evidence="4">CGMCC 1.15959</strain>
    </source>
</reference>
<feature type="region of interest" description="Disordered" evidence="2">
    <location>
        <begin position="228"/>
        <end position="262"/>
    </location>
</feature>
<evidence type="ECO:0000313" key="4">
    <source>
        <dbReference type="Proteomes" id="UP000619041"/>
    </source>
</evidence>
<proteinExistence type="predicted"/>
<dbReference type="InterPro" id="IPR036700">
    <property type="entry name" value="BOBF_sf"/>
</dbReference>
<feature type="compositionally biased region" description="Polar residues" evidence="2">
    <location>
        <begin position="253"/>
        <end position="262"/>
    </location>
</feature>
<evidence type="ECO:0000256" key="2">
    <source>
        <dbReference type="SAM" id="MobiDB-lite"/>
    </source>
</evidence>
<dbReference type="RefSeq" id="WP_188643294.1">
    <property type="nucleotide sequence ID" value="NZ_BMKL01000001.1"/>
</dbReference>
<evidence type="ECO:0000256" key="1">
    <source>
        <dbReference type="ARBA" id="ARBA00022729"/>
    </source>
</evidence>
<name>A0ABQ1RWT5_9SPHN</name>
<keyword evidence="4" id="KW-1185">Reference proteome</keyword>
<protein>
    <recommendedName>
        <fullName evidence="5">Bacterial OB-fold domain-containing protein</fullName>
    </recommendedName>
</protein>
<dbReference type="EMBL" id="BMKL01000001">
    <property type="protein sequence ID" value="GGD84638.1"/>
    <property type="molecule type" value="Genomic_DNA"/>
</dbReference>
<organism evidence="3 4">
    <name type="scientific">Tsuneonella deserti</name>
    <dbReference type="NCBI Taxonomy" id="2035528"/>
    <lineage>
        <taxon>Bacteria</taxon>
        <taxon>Pseudomonadati</taxon>
        <taxon>Pseudomonadota</taxon>
        <taxon>Alphaproteobacteria</taxon>
        <taxon>Sphingomonadales</taxon>
        <taxon>Erythrobacteraceae</taxon>
        <taxon>Tsuneonella</taxon>
    </lineage>
</organism>
<keyword evidence="1" id="KW-0732">Signal</keyword>
<evidence type="ECO:0008006" key="5">
    <source>
        <dbReference type="Google" id="ProtNLM"/>
    </source>
</evidence>
<feature type="compositionally biased region" description="Low complexity" evidence="2">
    <location>
        <begin position="231"/>
        <end position="244"/>
    </location>
</feature>
<dbReference type="Gene3D" id="2.40.50.200">
    <property type="entry name" value="Bacterial OB-fold"/>
    <property type="match status" value="1"/>
</dbReference>
<comment type="caution">
    <text evidence="3">The sequence shown here is derived from an EMBL/GenBank/DDBJ whole genome shotgun (WGS) entry which is preliminary data.</text>
</comment>
<evidence type="ECO:0000313" key="3">
    <source>
        <dbReference type="EMBL" id="GGD84638.1"/>
    </source>
</evidence>
<dbReference type="Proteomes" id="UP000619041">
    <property type="component" value="Unassembled WGS sequence"/>
</dbReference>
<accession>A0ABQ1RWT5</accession>
<dbReference type="PROSITE" id="PS51257">
    <property type="entry name" value="PROKAR_LIPOPROTEIN"/>
    <property type="match status" value="1"/>
</dbReference>
<sequence length="262" mass="27160">MLGDTDRPISTTKIAATVFALSAALALSGCGDTSEVQNADASVATVAKPVNGDWITIDGVIASKFPDQFILDYGTGKIDVEMDDWDKTLEGVALLPGDKVSVTGRVDNDLFEKASIEASSVYVSNLNTTFFASGADEEDLGLHPVPETTLNSGVDYTGWVTGTWDKGFSLGAGPMLVRVDTSNVKNPLVRNGISAGDRVYVWGDLAFKKGESVLEADGLMRLIDGGTVKNSGASNAAATQAASAPGTDPEKSGTPSSSTADD</sequence>
<dbReference type="InterPro" id="IPR005220">
    <property type="entry name" value="CarO-like"/>
</dbReference>
<dbReference type="Pfam" id="PF04076">
    <property type="entry name" value="BOF"/>
    <property type="match status" value="1"/>
</dbReference>
<dbReference type="SUPFAM" id="SSF101756">
    <property type="entry name" value="Hypothetical protein YgiW"/>
    <property type="match status" value="1"/>
</dbReference>
<dbReference type="NCBIfam" id="NF033674">
    <property type="entry name" value="stress_OB_fold"/>
    <property type="match status" value="1"/>
</dbReference>
<gene>
    <name evidence="3" type="ORF">GCM10011515_00480</name>
</gene>